<gene>
    <name evidence="1" type="ORF">LY89DRAFT_746879</name>
</gene>
<name>A0A194XB26_MOLSC</name>
<organism evidence="1 2">
    <name type="scientific">Mollisia scopiformis</name>
    <name type="common">Conifer needle endophyte fungus</name>
    <name type="synonym">Phialocephala scopiformis</name>
    <dbReference type="NCBI Taxonomy" id="149040"/>
    <lineage>
        <taxon>Eukaryota</taxon>
        <taxon>Fungi</taxon>
        <taxon>Dikarya</taxon>
        <taxon>Ascomycota</taxon>
        <taxon>Pezizomycotina</taxon>
        <taxon>Leotiomycetes</taxon>
        <taxon>Helotiales</taxon>
        <taxon>Mollisiaceae</taxon>
        <taxon>Mollisia</taxon>
    </lineage>
</organism>
<sequence>EYPIPYTLPALPFSSLPGYSLTSGVTALACAIRPGEDGNLYAGSGIRNQFIRINPTTRKIDVFTPQPFDPLGDLQPFNDLTAGPTGMFFSQSTANLITHFDYTTEQFTNYPVPTPLSAPLGMVFFEGYLWFAELLGQKIGRLSPTTGSVTEYSVPLPTLSGPGVVRATFTKPSRICFTAILGGSNGCLHTDTGTFDVYPGTGIGAAVSIPGENTKDLRFDDIIYYSTATQNYINILNITSGQVSKIVEPTTVLAEPISLPFYFDIGMNYGPGKAVWFTQAISNRVGRYQFA</sequence>
<evidence type="ECO:0000313" key="2">
    <source>
        <dbReference type="Proteomes" id="UP000070700"/>
    </source>
</evidence>
<dbReference type="PANTHER" id="PTHR40274:SF3">
    <property type="entry name" value="VIRGINIAMYCIN B LYASE"/>
    <property type="match status" value="1"/>
</dbReference>
<dbReference type="Gene3D" id="2.130.10.10">
    <property type="entry name" value="YVTN repeat-like/Quinoprotein amine dehydrogenase"/>
    <property type="match status" value="1"/>
</dbReference>
<feature type="non-terminal residue" evidence="1">
    <location>
        <position position="1"/>
    </location>
</feature>
<reference evidence="1 2" key="1">
    <citation type="submission" date="2015-10" db="EMBL/GenBank/DDBJ databases">
        <title>Full genome of DAOMC 229536 Phialocephala scopiformis, a fungal endophyte of spruce producing the potent anti-insectan compound rugulosin.</title>
        <authorList>
            <consortium name="DOE Joint Genome Institute"/>
            <person name="Walker A.K."/>
            <person name="Frasz S.L."/>
            <person name="Seifert K.A."/>
            <person name="Miller J.D."/>
            <person name="Mondo S.J."/>
            <person name="Labutti K."/>
            <person name="Lipzen A."/>
            <person name="Dockter R."/>
            <person name="Kennedy M."/>
            <person name="Grigoriev I.V."/>
            <person name="Spatafora J.W."/>
        </authorList>
    </citation>
    <scope>NUCLEOTIDE SEQUENCE [LARGE SCALE GENOMIC DNA]</scope>
    <source>
        <strain evidence="1 2">CBS 120377</strain>
    </source>
</reference>
<dbReference type="AlphaFoldDB" id="A0A194XB26"/>
<dbReference type="KEGG" id="psco:LY89DRAFT_746879"/>
<dbReference type="GeneID" id="28830832"/>
<dbReference type="SUPFAM" id="SSF63829">
    <property type="entry name" value="Calcium-dependent phosphotriesterase"/>
    <property type="match status" value="1"/>
</dbReference>
<dbReference type="RefSeq" id="XP_018071704.1">
    <property type="nucleotide sequence ID" value="XM_018221106.1"/>
</dbReference>
<dbReference type="InterPro" id="IPR015943">
    <property type="entry name" value="WD40/YVTN_repeat-like_dom_sf"/>
</dbReference>
<keyword evidence="2" id="KW-1185">Reference proteome</keyword>
<dbReference type="InterPro" id="IPR051344">
    <property type="entry name" value="Vgb"/>
</dbReference>
<dbReference type="OrthoDB" id="3625478at2759"/>
<dbReference type="InParanoid" id="A0A194XB26"/>
<dbReference type="EMBL" id="KQ947414">
    <property type="protein sequence ID" value="KUJ17349.1"/>
    <property type="molecule type" value="Genomic_DNA"/>
</dbReference>
<dbReference type="Proteomes" id="UP000070700">
    <property type="component" value="Unassembled WGS sequence"/>
</dbReference>
<dbReference type="PANTHER" id="PTHR40274">
    <property type="entry name" value="VIRGINIAMYCIN B LYASE"/>
    <property type="match status" value="1"/>
</dbReference>
<proteinExistence type="predicted"/>
<accession>A0A194XB26</accession>
<protein>
    <submittedName>
        <fullName evidence="1">Uncharacterized protein</fullName>
    </submittedName>
</protein>
<evidence type="ECO:0000313" key="1">
    <source>
        <dbReference type="EMBL" id="KUJ17349.1"/>
    </source>
</evidence>